<name>E8MXU9_ANATU</name>
<evidence type="ECO:0000313" key="2">
    <source>
        <dbReference type="Proteomes" id="UP000008922"/>
    </source>
</evidence>
<dbReference type="InParanoid" id="E8MXU9"/>
<dbReference type="STRING" id="926569.ANT_21540"/>
<dbReference type="Proteomes" id="UP000008922">
    <property type="component" value="Chromosome"/>
</dbReference>
<reference evidence="1 2" key="1">
    <citation type="submission" date="2010-12" db="EMBL/GenBank/DDBJ databases">
        <title>Whole genome sequence of Anaerolinea thermophila UNI-1.</title>
        <authorList>
            <person name="Narita-Yamada S."/>
            <person name="Kishi E."/>
            <person name="Watanabe Y."/>
            <person name="Takasaki K."/>
            <person name="Ankai A."/>
            <person name="Oguchi A."/>
            <person name="Fukui S."/>
            <person name="Takahashi M."/>
            <person name="Yashiro I."/>
            <person name="Hosoyama A."/>
            <person name="Sekiguchi Y."/>
            <person name="Hanada S."/>
            <person name="Fujita N."/>
        </authorList>
    </citation>
    <scope>NUCLEOTIDE SEQUENCE [LARGE SCALE GENOMIC DNA]</scope>
    <source>
        <strain evidence="2">DSM 14523 / JCM 11388 / NBRC 100420 / UNI-1</strain>
    </source>
</reference>
<dbReference type="HOGENOM" id="CLU_856977_0_0_0"/>
<protein>
    <submittedName>
        <fullName evidence="1">Uncharacterized protein</fullName>
    </submittedName>
</protein>
<dbReference type="KEGG" id="atm:ANT_21540"/>
<accession>E8MXU9</accession>
<sequence length="324" mass="34955">MMKINGRFVVSKFWQITLMGLLIAVGIALFPQAQCAVAQTCSAPRDLWCGSGKCCDPAAGFTVVVGCSKVGNICVEDTKQVPVRCQHSSNCEVTEVLDSTYKNRLSGGYWTVGSCPSFFPQGGSCGTPLTNTNSVRATCCTGSSGSGGGCTPSYAPPTIDDTYTVDPPYPVPWRQEQPPYGEALGMTINDIKAHGGADTACGSGQANITSLTVWVELTEESRDWIVYTLGQRYPGAHVLGEYPQYPERPDDPLHPYAHCAWTYGTSGINTPNAELDCRFFRPWDPGDYTVHVTACQSDGKCTTKVLPNPIKVYLLESRLLAPEP</sequence>
<keyword evidence="2" id="KW-1185">Reference proteome</keyword>
<evidence type="ECO:0000313" key="1">
    <source>
        <dbReference type="EMBL" id="BAJ64180.1"/>
    </source>
</evidence>
<organism evidence="1 2">
    <name type="scientific">Anaerolinea thermophila (strain DSM 14523 / JCM 11388 / NBRC 100420 / UNI-1)</name>
    <dbReference type="NCBI Taxonomy" id="926569"/>
    <lineage>
        <taxon>Bacteria</taxon>
        <taxon>Bacillati</taxon>
        <taxon>Chloroflexota</taxon>
        <taxon>Anaerolineae</taxon>
        <taxon>Anaerolineales</taxon>
        <taxon>Anaerolineaceae</taxon>
        <taxon>Anaerolinea</taxon>
    </lineage>
</organism>
<dbReference type="EMBL" id="AP012029">
    <property type="protein sequence ID" value="BAJ64180.1"/>
    <property type="molecule type" value="Genomic_DNA"/>
</dbReference>
<dbReference type="AlphaFoldDB" id="E8MXU9"/>
<proteinExistence type="predicted"/>
<gene>
    <name evidence="1" type="ordered locus">ANT_21540</name>
</gene>